<evidence type="ECO:0000313" key="3">
    <source>
        <dbReference type="EMBL" id="RKP13716.1"/>
    </source>
</evidence>
<feature type="region of interest" description="Disordered" evidence="1">
    <location>
        <begin position="38"/>
        <end position="154"/>
    </location>
</feature>
<dbReference type="InterPro" id="IPR013929">
    <property type="entry name" value="RPAP1_C"/>
</dbReference>
<dbReference type="EMBL" id="KZ987958">
    <property type="protein sequence ID" value="RKP13716.1"/>
    <property type="molecule type" value="Genomic_DNA"/>
</dbReference>
<sequence>MSGDPALKHHRTRVRQWEAAETEEDLLRLQEQFLADKEKNSTTCVRTSKKPEVDQSSASAQAMPMLESLPVGPIKENDTDSVEKEQPSVEKEKTPRKKLSLFAQRRREAAKEGGEGREGRSLSNLMGSIVERPMDSAPSFPTLTSIEASPSEEEDMARLVERYMGTGAVKIKDEENEGSAFPSFSSPPATSTYARMDEENRTRVDRMNPEERKEALEELEGMVDVESLRSFFASRRDDPQLRAQRVEKALGSMSGTSSSVTATSKNPQSNEERKHVTFDDSTKPETKEENEEDEDEDTPGGLRKHFPSSVPTESDKMAWMDEQMEAKSSKGTSSSPASASSSSLPRPVGLQTLSHTAAGWRFDLKGNLLTGKEEVNRHEGLHHHGDDPDKAGYTVQELLWLARSAVGAQRSMAWRMLTGLVASVRWRTGGLGEEEARDVYDLLLRLELAMWVREAVQDRTLGVVVGVVDVLWAWVQDRWEGPGEVPSNTWGYKDEEKRLLRVCTLIQVAELIKAIQQARSLPMDTIERMDRVLTCLSWIAQEGGEATEEEEDGQ</sequence>
<feature type="compositionally biased region" description="Basic and acidic residues" evidence="1">
    <location>
        <begin position="234"/>
        <end position="248"/>
    </location>
</feature>
<feature type="compositionally biased region" description="Low complexity" evidence="1">
    <location>
        <begin position="179"/>
        <end position="192"/>
    </location>
</feature>
<dbReference type="PANTHER" id="PTHR21483:SF18">
    <property type="entry name" value="RNA POLYMERASE II-ASSOCIATED PROTEIN 1"/>
    <property type="match status" value="1"/>
</dbReference>
<feature type="compositionally biased region" description="Basic and acidic residues" evidence="1">
    <location>
        <begin position="105"/>
        <end position="120"/>
    </location>
</feature>
<reference evidence="4" key="1">
    <citation type="journal article" date="2018" name="Nat. Microbiol.">
        <title>Leveraging single-cell genomics to expand the fungal tree of life.</title>
        <authorList>
            <person name="Ahrendt S.R."/>
            <person name="Quandt C.A."/>
            <person name="Ciobanu D."/>
            <person name="Clum A."/>
            <person name="Salamov A."/>
            <person name="Andreopoulos B."/>
            <person name="Cheng J.F."/>
            <person name="Woyke T."/>
            <person name="Pelin A."/>
            <person name="Henrissat B."/>
            <person name="Reynolds N.K."/>
            <person name="Benny G.L."/>
            <person name="Smith M.E."/>
            <person name="James T.Y."/>
            <person name="Grigoriev I.V."/>
        </authorList>
    </citation>
    <scope>NUCLEOTIDE SEQUENCE [LARGE SCALE GENOMIC DNA]</scope>
</reference>
<protein>
    <submittedName>
        <fullName evidence="3">RPAP1-like protein</fullName>
    </submittedName>
</protein>
<feature type="compositionally biased region" description="Acidic residues" evidence="1">
    <location>
        <begin position="288"/>
        <end position="298"/>
    </location>
</feature>
<name>A0A4P9Y435_9FUNG</name>
<gene>
    <name evidence="3" type="ORF">BJ684DRAFT_15910</name>
</gene>
<feature type="compositionally biased region" description="Low complexity" evidence="1">
    <location>
        <begin position="329"/>
        <end position="343"/>
    </location>
</feature>
<dbReference type="AlphaFoldDB" id="A0A4P9Y435"/>
<dbReference type="OrthoDB" id="348201at2759"/>
<dbReference type="PANTHER" id="PTHR21483">
    <property type="entry name" value="RNA POLYMERASE II-ASSOCIATED PROTEIN 1"/>
    <property type="match status" value="1"/>
</dbReference>
<feature type="compositionally biased region" description="Basic and acidic residues" evidence="1">
    <location>
        <begin position="75"/>
        <end position="93"/>
    </location>
</feature>
<evidence type="ECO:0000259" key="2">
    <source>
        <dbReference type="Pfam" id="PF08620"/>
    </source>
</evidence>
<proteinExistence type="predicted"/>
<evidence type="ECO:0000256" key="1">
    <source>
        <dbReference type="SAM" id="MobiDB-lite"/>
    </source>
</evidence>
<dbReference type="Pfam" id="PF08620">
    <property type="entry name" value="RPAP1_C"/>
    <property type="match status" value="1"/>
</dbReference>
<accession>A0A4P9Y435</accession>
<evidence type="ECO:0000313" key="4">
    <source>
        <dbReference type="Proteomes" id="UP000267251"/>
    </source>
</evidence>
<dbReference type="GO" id="GO:0006366">
    <property type="term" value="P:transcription by RNA polymerase II"/>
    <property type="evidence" value="ECO:0007669"/>
    <property type="project" value="InterPro"/>
</dbReference>
<feature type="compositionally biased region" description="Polar residues" evidence="1">
    <location>
        <begin position="253"/>
        <end position="269"/>
    </location>
</feature>
<feature type="compositionally biased region" description="Basic and acidic residues" evidence="1">
    <location>
        <begin position="195"/>
        <end position="216"/>
    </location>
</feature>
<feature type="compositionally biased region" description="Polar residues" evidence="1">
    <location>
        <begin position="139"/>
        <end position="148"/>
    </location>
</feature>
<feature type="domain" description="RPAP1 C-terminal" evidence="2">
    <location>
        <begin position="360"/>
        <end position="422"/>
    </location>
</feature>
<dbReference type="Proteomes" id="UP000267251">
    <property type="component" value="Unassembled WGS sequence"/>
</dbReference>
<feature type="region of interest" description="Disordered" evidence="1">
    <location>
        <begin position="171"/>
        <end position="349"/>
    </location>
</feature>
<organism evidence="3 4">
    <name type="scientific">Piptocephalis cylindrospora</name>
    <dbReference type="NCBI Taxonomy" id="1907219"/>
    <lineage>
        <taxon>Eukaryota</taxon>
        <taxon>Fungi</taxon>
        <taxon>Fungi incertae sedis</taxon>
        <taxon>Zoopagomycota</taxon>
        <taxon>Zoopagomycotina</taxon>
        <taxon>Zoopagomycetes</taxon>
        <taxon>Zoopagales</taxon>
        <taxon>Piptocephalidaceae</taxon>
        <taxon>Piptocephalis</taxon>
    </lineage>
</organism>
<feature type="compositionally biased region" description="Basic and acidic residues" evidence="1">
    <location>
        <begin position="270"/>
        <end position="287"/>
    </location>
</feature>
<feature type="compositionally biased region" description="Basic and acidic residues" evidence="1">
    <location>
        <begin position="313"/>
        <end position="328"/>
    </location>
</feature>
<keyword evidence="4" id="KW-1185">Reference proteome</keyword>
<dbReference type="InterPro" id="IPR039913">
    <property type="entry name" value="RPAP1/Rba50"/>
</dbReference>